<evidence type="ECO:0000313" key="3">
    <source>
        <dbReference type="Proteomes" id="UP001276150"/>
    </source>
</evidence>
<dbReference type="RefSeq" id="WP_317641368.1">
    <property type="nucleotide sequence ID" value="NZ_JAPMIV010000043.1"/>
</dbReference>
<gene>
    <name evidence="2" type="ORF">ORD21_15575</name>
</gene>
<evidence type="ECO:0000313" key="2">
    <source>
        <dbReference type="EMBL" id="MDV6376018.1"/>
    </source>
</evidence>
<name>A0ABU4DUF1_9DEIO</name>
<accession>A0ABU4DUF1</accession>
<reference evidence="2 3" key="1">
    <citation type="submission" date="2022-11" db="EMBL/GenBank/DDBJ databases">
        <title>Deinococcus ZS9-10, Low Temperature and Draught-tolerating, UV-resistant Bacteria from Continental Antarctica.</title>
        <authorList>
            <person name="Cheng L."/>
        </authorList>
    </citation>
    <scope>NUCLEOTIDE SEQUENCE [LARGE SCALE GENOMIC DNA]</scope>
    <source>
        <strain evidence="2 3">ZS9-10</strain>
    </source>
</reference>
<evidence type="ECO:0008006" key="4">
    <source>
        <dbReference type="Google" id="ProtNLM"/>
    </source>
</evidence>
<proteinExistence type="predicted"/>
<keyword evidence="1" id="KW-0732">Signal</keyword>
<evidence type="ECO:0000256" key="1">
    <source>
        <dbReference type="SAM" id="SignalP"/>
    </source>
</evidence>
<dbReference type="Proteomes" id="UP001276150">
    <property type="component" value="Unassembled WGS sequence"/>
</dbReference>
<protein>
    <recommendedName>
        <fullName evidence="4">Lipoprotein</fullName>
    </recommendedName>
</protein>
<feature type="chain" id="PRO_5045256207" description="Lipoprotein" evidence="1">
    <location>
        <begin position="22"/>
        <end position="143"/>
    </location>
</feature>
<organism evidence="2 3">
    <name type="scientific">Deinococcus arenicola</name>
    <dbReference type="NCBI Taxonomy" id="2994950"/>
    <lineage>
        <taxon>Bacteria</taxon>
        <taxon>Thermotogati</taxon>
        <taxon>Deinococcota</taxon>
        <taxon>Deinococci</taxon>
        <taxon>Deinococcales</taxon>
        <taxon>Deinococcaceae</taxon>
        <taxon>Deinococcus</taxon>
    </lineage>
</organism>
<feature type="signal peptide" evidence="1">
    <location>
        <begin position="1"/>
        <end position="21"/>
    </location>
</feature>
<sequence>MKQNTILITLLALTLSACAPAAQLLQPDEKATLAVQGLSVLMTNPGPDALTGDKSVAGDGPALNVVGVNIKPDAVAAPWCEEVTLKAGVRWVCNLPEIPADANRPLRVTFVGDVGSETPQLMRADLAAYRASLGAKFVVLYSR</sequence>
<dbReference type="PROSITE" id="PS51257">
    <property type="entry name" value="PROKAR_LIPOPROTEIN"/>
    <property type="match status" value="1"/>
</dbReference>
<keyword evidence="3" id="KW-1185">Reference proteome</keyword>
<comment type="caution">
    <text evidence="2">The sequence shown here is derived from an EMBL/GenBank/DDBJ whole genome shotgun (WGS) entry which is preliminary data.</text>
</comment>
<dbReference type="EMBL" id="JAPMIV010000043">
    <property type="protein sequence ID" value="MDV6376018.1"/>
    <property type="molecule type" value="Genomic_DNA"/>
</dbReference>